<feature type="transmembrane region" description="Helical" evidence="7">
    <location>
        <begin position="13"/>
        <end position="38"/>
    </location>
</feature>
<name>A0A9P9BLJ1_9PEZI</name>
<feature type="transmembrane region" description="Helical" evidence="7">
    <location>
        <begin position="507"/>
        <end position="526"/>
    </location>
</feature>
<keyword evidence="10" id="KW-1185">Reference proteome</keyword>
<feature type="transmembrane region" description="Helical" evidence="7">
    <location>
        <begin position="85"/>
        <end position="105"/>
    </location>
</feature>
<proteinExistence type="inferred from homology"/>
<evidence type="ECO:0000313" key="10">
    <source>
        <dbReference type="Proteomes" id="UP000756346"/>
    </source>
</evidence>
<dbReference type="PANTHER" id="PTHR23501:SF102">
    <property type="entry name" value="DRUG TRANSPORTER, PUTATIVE (AFU_ORTHOLOGUE AFUA_3G08530)-RELATED"/>
    <property type="match status" value="1"/>
</dbReference>
<evidence type="ECO:0000313" key="9">
    <source>
        <dbReference type="EMBL" id="KAH7024445.1"/>
    </source>
</evidence>
<sequence>MASTNVDEPEPRVAWSTILAVFFMGLTYVPAIATAFIMPAQILQQIGMALGDTDNIAWIPGGWSIGSAVSFSIAGGMSDIFGRRWVLLCGQAIILVGAIVCAVAQSTLNIVAGTTLVGFGAGTIMVAYPGISELLPNKYRGIGLAWTEFCITIPWGSLPGIIATQLYLRASWRWCYYITIIYTVIVAVGTFFCYFPPSRPRYDYEKTRWQQVKELDFVAFFLFATGLPILLVGITSLGQSGWSVTLVATTIPLGCVLFVSAFVYDFTIAQRPLFPLRLFRMYREFTVYLVILFVCGMIWQGTLTLSNQGTLFMFTNDVVEIGYIATAASMSGIIGGWLLPPLVHKLKHIKLQFIVALVFQTVFTASYATVVPNNKTGWTILPMFGQSCFTWLTVLSYVSSGLLVPQEDLGISAGMMGTFRSAGGSVGNAVFTTIMTSIVNRDLVNNIAGAAIQAGYSPANLSALIPAVIQNAVGVPGAFAAVPELSQPVIAATAAAFRDTYAGAFKIVFYSTIPFGVLALAASAFIRDPSHLLNNHVAVHQEKYVLGNKDAAKEGKVVV</sequence>
<evidence type="ECO:0000256" key="6">
    <source>
        <dbReference type="ARBA" id="ARBA00023136"/>
    </source>
</evidence>
<dbReference type="GO" id="GO:0005886">
    <property type="term" value="C:plasma membrane"/>
    <property type="evidence" value="ECO:0007669"/>
    <property type="project" value="TreeGrafter"/>
</dbReference>
<dbReference type="Pfam" id="PF06609">
    <property type="entry name" value="TRI12"/>
    <property type="match status" value="1"/>
</dbReference>
<protein>
    <submittedName>
        <fullName evidence="9">Fungal trichothecene efflux pump</fullName>
    </submittedName>
</protein>
<feature type="transmembrane region" description="Helical" evidence="7">
    <location>
        <begin position="321"/>
        <end position="339"/>
    </location>
</feature>
<comment type="subcellular location">
    <subcellularLocation>
        <location evidence="1">Membrane</location>
        <topology evidence="1">Multi-pass membrane protein</topology>
    </subcellularLocation>
</comment>
<keyword evidence="3" id="KW-0813">Transport</keyword>
<accession>A0A9P9BLJ1</accession>
<reference evidence="9" key="1">
    <citation type="journal article" date="2021" name="Nat. Commun.">
        <title>Genetic determinants of endophytism in the Arabidopsis root mycobiome.</title>
        <authorList>
            <person name="Mesny F."/>
            <person name="Miyauchi S."/>
            <person name="Thiergart T."/>
            <person name="Pickel B."/>
            <person name="Atanasova L."/>
            <person name="Karlsson M."/>
            <person name="Huettel B."/>
            <person name="Barry K.W."/>
            <person name="Haridas S."/>
            <person name="Chen C."/>
            <person name="Bauer D."/>
            <person name="Andreopoulos W."/>
            <person name="Pangilinan J."/>
            <person name="LaButti K."/>
            <person name="Riley R."/>
            <person name="Lipzen A."/>
            <person name="Clum A."/>
            <person name="Drula E."/>
            <person name="Henrissat B."/>
            <person name="Kohler A."/>
            <person name="Grigoriev I.V."/>
            <person name="Martin F.M."/>
            <person name="Hacquard S."/>
        </authorList>
    </citation>
    <scope>NUCLEOTIDE SEQUENCE</scope>
    <source>
        <strain evidence="9">MPI-CAGE-CH-0230</strain>
    </source>
</reference>
<keyword evidence="4 7" id="KW-0812">Transmembrane</keyword>
<evidence type="ECO:0000256" key="2">
    <source>
        <dbReference type="ARBA" id="ARBA00007520"/>
    </source>
</evidence>
<dbReference type="PROSITE" id="PS50850">
    <property type="entry name" value="MFS"/>
    <property type="match status" value="1"/>
</dbReference>
<organism evidence="9 10">
    <name type="scientific">Microdochium trichocladiopsis</name>
    <dbReference type="NCBI Taxonomy" id="1682393"/>
    <lineage>
        <taxon>Eukaryota</taxon>
        <taxon>Fungi</taxon>
        <taxon>Dikarya</taxon>
        <taxon>Ascomycota</taxon>
        <taxon>Pezizomycotina</taxon>
        <taxon>Sordariomycetes</taxon>
        <taxon>Xylariomycetidae</taxon>
        <taxon>Xylariales</taxon>
        <taxon>Microdochiaceae</taxon>
        <taxon>Microdochium</taxon>
    </lineage>
</organism>
<dbReference type="EMBL" id="JAGTJQ010000009">
    <property type="protein sequence ID" value="KAH7024445.1"/>
    <property type="molecule type" value="Genomic_DNA"/>
</dbReference>
<dbReference type="PROSITE" id="PS00216">
    <property type="entry name" value="SUGAR_TRANSPORT_1"/>
    <property type="match status" value="1"/>
</dbReference>
<dbReference type="GeneID" id="70180121"/>
<dbReference type="PANTHER" id="PTHR23501">
    <property type="entry name" value="MAJOR FACILITATOR SUPERFAMILY"/>
    <property type="match status" value="1"/>
</dbReference>
<dbReference type="Gene3D" id="1.20.1250.20">
    <property type="entry name" value="MFS general substrate transporter like domains"/>
    <property type="match status" value="1"/>
</dbReference>
<evidence type="ECO:0000256" key="7">
    <source>
        <dbReference type="SAM" id="Phobius"/>
    </source>
</evidence>
<evidence type="ECO:0000256" key="5">
    <source>
        <dbReference type="ARBA" id="ARBA00022989"/>
    </source>
</evidence>
<dbReference type="GO" id="GO:0022857">
    <property type="term" value="F:transmembrane transporter activity"/>
    <property type="evidence" value="ECO:0007669"/>
    <property type="project" value="InterPro"/>
</dbReference>
<feature type="transmembrane region" description="Helical" evidence="7">
    <location>
        <begin position="351"/>
        <end position="371"/>
    </location>
</feature>
<feature type="transmembrane region" description="Helical" evidence="7">
    <location>
        <begin position="285"/>
        <end position="301"/>
    </location>
</feature>
<keyword evidence="6 7" id="KW-0472">Membrane</keyword>
<feature type="transmembrane region" description="Helical" evidence="7">
    <location>
        <begin position="143"/>
        <end position="168"/>
    </location>
</feature>
<dbReference type="AlphaFoldDB" id="A0A9P9BLJ1"/>
<comment type="caution">
    <text evidence="9">The sequence shown here is derived from an EMBL/GenBank/DDBJ whole genome shotgun (WGS) entry which is preliminary data.</text>
</comment>
<gene>
    <name evidence="9" type="ORF">B0I36DRAFT_250934</name>
</gene>
<dbReference type="InterPro" id="IPR020846">
    <property type="entry name" value="MFS_dom"/>
</dbReference>
<feature type="transmembrane region" description="Helical" evidence="7">
    <location>
        <begin position="215"/>
        <end position="236"/>
    </location>
</feature>
<evidence type="ECO:0000256" key="4">
    <source>
        <dbReference type="ARBA" id="ARBA00022692"/>
    </source>
</evidence>
<keyword evidence="5 7" id="KW-1133">Transmembrane helix</keyword>
<feature type="transmembrane region" description="Helical" evidence="7">
    <location>
        <begin position="383"/>
        <end position="404"/>
    </location>
</feature>
<feature type="transmembrane region" description="Helical" evidence="7">
    <location>
        <begin position="242"/>
        <end position="264"/>
    </location>
</feature>
<feature type="transmembrane region" description="Helical" evidence="7">
    <location>
        <begin position="174"/>
        <end position="195"/>
    </location>
</feature>
<evidence type="ECO:0000259" key="8">
    <source>
        <dbReference type="PROSITE" id="PS50850"/>
    </source>
</evidence>
<evidence type="ECO:0000256" key="1">
    <source>
        <dbReference type="ARBA" id="ARBA00004141"/>
    </source>
</evidence>
<dbReference type="SUPFAM" id="SSF103473">
    <property type="entry name" value="MFS general substrate transporter"/>
    <property type="match status" value="1"/>
</dbReference>
<dbReference type="InterPro" id="IPR005829">
    <property type="entry name" value="Sugar_transporter_CS"/>
</dbReference>
<comment type="similarity">
    <text evidence="2">Belongs to the major facilitator superfamily. TCR/Tet family.</text>
</comment>
<feature type="transmembrane region" description="Helical" evidence="7">
    <location>
        <begin position="111"/>
        <end position="131"/>
    </location>
</feature>
<feature type="domain" description="Major facilitator superfamily (MFS) profile" evidence="8">
    <location>
        <begin position="13"/>
        <end position="486"/>
    </location>
</feature>
<dbReference type="RefSeq" id="XP_046007993.1">
    <property type="nucleotide sequence ID" value="XM_046150575.1"/>
</dbReference>
<evidence type="ECO:0000256" key="3">
    <source>
        <dbReference type="ARBA" id="ARBA00022448"/>
    </source>
</evidence>
<dbReference type="OrthoDB" id="4161376at2759"/>
<dbReference type="Proteomes" id="UP000756346">
    <property type="component" value="Unassembled WGS sequence"/>
</dbReference>
<dbReference type="InterPro" id="IPR010573">
    <property type="entry name" value="MFS_Str1/Tri12-like"/>
</dbReference>
<dbReference type="InterPro" id="IPR036259">
    <property type="entry name" value="MFS_trans_sf"/>
</dbReference>